<reference evidence="9 10" key="1">
    <citation type="submission" date="2023-01" db="EMBL/GenBank/DDBJ databases">
        <title>Novel diversity within Roseofilum (Cyanobacteria; Desertifilaceae) from marine benthic mats with descriptions of four novel species.</title>
        <authorList>
            <person name="Wang Y."/>
            <person name="Berthold D.E."/>
            <person name="Hu J."/>
            <person name="Lefler F.W."/>
            <person name="Laughinghouse H.D. IV."/>
        </authorList>
    </citation>
    <scope>NUCLEOTIDE SEQUENCE [LARGE SCALE GENOMIC DNA]</scope>
    <source>
        <strain evidence="9 10">BLCC-M143</strain>
    </source>
</reference>
<dbReference type="Gene3D" id="1.10.287.1260">
    <property type="match status" value="1"/>
</dbReference>
<dbReference type="Gene3D" id="1.10.10.10">
    <property type="entry name" value="Winged helix-like DNA-binding domain superfamily/Winged helix DNA-binding domain"/>
    <property type="match status" value="1"/>
</dbReference>
<evidence type="ECO:0000313" key="10">
    <source>
        <dbReference type="Proteomes" id="UP001232992"/>
    </source>
</evidence>
<dbReference type="InterPro" id="IPR036388">
    <property type="entry name" value="WH-like_DNA-bd_sf"/>
</dbReference>
<dbReference type="InterPro" id="IPR049278">
    <property type="entry name" value="MS_channel_C"/>
</dbReference>
<comment type="similarity">
    <text evidence="2">Belongs to the MscS (TC 1.A.23) family.</text>
</comment>
<dbReference type="Pfam" id="PF21082">
    <property type="entry name" value="MS_channel_3rd"/>
    <property type="match status" value="1"/>
</dbReference>
<dbReference type="Pfam" id="PF00610">
    <property type="entry name" value="DEP"/>
    <property type="match status" value="1"/>
</dbReference>
<evidence type="ECO:0000256" key="7">
    <source>
        <dbReference type="SAM" id="Phobius"/>
    </source>
</evidence>
<dbReference type="CDD" id="cd04371">
    <property type="entry name" value="DEP"/>
    <property type="match status" value="1"/>
</dbReference>
<dbReference type="PANTHER" id="PTHR30347">
    <property type="entry name" value="POTASSIUM CHANNEL RELATED"/>
    <property type="match status" value="1"/>
</dbReference>
<accession>A0ABT7BZZ8</accession>
<feature type="transmembrane region" description="Helical" evidence="7">
    <location>
        <begin position="215"/>
        <end position="236"/>
    </location>
</feature>
<dbReference type="RefSeq" id="WP_283759437.1">
    <property type="nucleotide sequence ID" value="NZ_JAQOSQ010000020.1"/>
</dbReference>
<feature type="transmembrane region" description="Helical" evidence="7">
    <location>
        <begin position="156"/>
        <end position="176"/>
    </location>
</feature>
<sequence>MIIVRNRKFRWQRWIAIALLAFSLTAIAIPSWGRSPLAPTQAQATVQIDGRNLFAIGGLADFPAPERAEAINQTLDNVLRKYLNSKRVRPQYSLETDVEQVAVSIDGNYVLTVTLRDGGGTITPEDQARRYAQLMVQAMEQAKTERQLSYLRRASLIALCTMALVFTLQLAIARLTQWGEYRLMSKMTPGQHALAIGRFQLSQATTHRLITSCRLLLFVALWYGAAYYATNLFPFLRRWRYWSFSLVIRSFTGPIFSLNQNSYSLLDVLFLIGLTIGLWTGVRNFTVFFRQRILAVTRTDRAVQDAIGTIVQSLLMFLGVLIILQVWGLDVGSLTIIGSVLGVGIGFGLQNIANNLISGLIMMFERHVQVGDFVEVADLMGTVENVGARSTQILTLDGVSIIVPNSRFLETEAINWSHGNPVSQLHVPVGVAYSCDPQEVRSILLNVADAHPEVLVEPPPNVMFKGFGDSSLNFELLVWLSEPRRQFRLRSDLYFALEKALRDREVEIPFPQQDVHLRSSHWDDLLEKFESLGINDRGQEPKEPEEIIPEDRFIPPSNKELHEVLEGMRSPEGVEIKDRWYRGNLYPNTFVAAEAVDWWMLRRQIDAKAAVRFGQWLCDRHIIYPVSQDMPFADSYQFYRFYENEAESGMGGNDR</sequence>
<keyword evidence="5 7" id="KW-1133">Transmembrane helix</keyword>
<evidence type="ECO:0000256" key="1">
    <source>
        <dbReference type="ARBA" id="ARBA00004651"/>
    </source>
</evidence>
<dbReference type="SUPFAM" id="SSF50182">
    <property type="entry name" value="Sm-like ribonucleoproteins"/>
    <property type="match status" value="1"/>
</dbReference>
<keyword evidence="3" id="KW-1003">Cell membrane</keyword>
<evidence type="ECO:0000259" key="8">
    <source>
        <dbReference type="PROSITE" id="PS50186"/>
    </source>
</evidence>
<dbReference type="PANTHER" id="PTHR30347:SF1">
    <property type="entry name" value="MECHANOSENSITIVE CHANNEL MSCK"/>
    <property type="match status" value="1"/>
</dbReference>
<dbReference type="InterPro" id="IPR006686">
    <property type="entry name" value="MscS_channel_CS"/>
</dbReference>
<evidence type="ECO:0000256" key="3">
    <source>
        <dbReference type="ARBA" id="ARBA00022475"/>
    </source>
</evidence>
<feature type="transmembrane region" description="Helical" evidence="7">
    <location>
        <begin position="333"/>
        <end position="353"/>
    </location>
</feature>
<dbReference type="PROSITE" id="PS50186">
    <property type="entry name" value="DEP"/>
    <property type="match status" value="1"/>
</dbReference>
<dbReference type="Proteomes" id="UP001232992">
    <property type="component" value="Unassembled WGS sequence"/>
</dbReference>
<dbReference type="Gene3D" id="2.30.30.60">
    <property type="match status" value="1"/>
</dbReference>
<keyword evidence="6 7" id="KW-0472">Membrane</keyword>
<keyword evidence="4 7" id="KW-0812">Transmembrane</keyword>
<dbReference type="EMBL" id="JAQOSQ010000020">
    <property type="protein sequence ID" value="MDJ1184781.1"/>
    <property type="molecule type" value="Genomic_DNA"/>
</dbReference>
<evidence type="ECO:0000256" key="2">
    <source>
        <dbReference type="ARBA" id="ARBA00008017"/>
    </source>
</evidence>
<feature type="domain" description="DEP" evidence="8">
    <location>
        <begin position="570"/>
        <end position="643"/>
    </location>
</feature>
<feature type="transmembrane region" description="Helical" evidence="7">
    <location>
        <begin position="306"/>
        <end position="327"/>
    </location>
</feature>
<dbReference type="SUPFAM" id="SSF82861">
    <property type="entry name" value="Mechanosensitive channel protein MscS (YggB), transmembrane region"/>
    <property type="match status" value="1"/>
</dbReference>
<dbReference type="InterPro" id="IPR036390">
    <property type="entry name" value="WH_DNA-bd_sf"/>
</dbReference>
<dbReference type="InterPro" id="IPR000591">
    <property type="entry name" value="DEP_dom"/>
</dbReference>
<dbReference type="InterPro" id="IPR011066">
    <property type="entry name" value="MscS_channel_C_sf"/>
</dbReference>
<dbReference type="InterPro" id="IPR006685">
    <property type="entry name" value="MscS_channel_2nd"/>
</dbReference>
<comment type="caution">
    <text evidence="9">The sequence shown here is derived from an EMBL/GenBank/DDBJ whole genome shotgun (WGS) entry which is preliminary data.</text>
</comment>
<dbReference type="SMART" id="SM00049">
    <property type="entry name" value="DEP"/>
    <property type="match status" value="1"/>
</dbReference>
<comment type="subcellular location">
    <subcellularLocation>
        <location evidence="1">Cell membrane</location>
        <topology evidence="1">Multi-pass membrane protein</topology>
    </subcellularLocation>
</comment>
<evidence type="ECO:0000256" key="4">
    <source>
        <dbReference type="ARBA" id="ARBA00022692"/>
    </source>
</evidence>
<dbReference type="InterPro" id="IPR052702">
    <property type="entry name" value="MscS-like_channel"/>
</dbReference>
<keyword evidence="10" id="KW-1185">Reference proteome</keyword>
<evidence type="ECO:0000256" key="5">
    <source>
        <dbReference type="ARBA" id="ARBA00022989"/>
    </source>
</evidence>
<proteinExistence type="inferred from homology"/>
<dbReference type="Gene3D" id="3.30.70.100">
    <property type="match status" value="1"/>
</dbReference>
<dbReference type="SUPFAM" id="SSF82689">
    <property type="entry name" value="Mechanosensitive channel protein MscS (YggB), C-terminal domain"/>
    <property type="match status" value="1"/>
</dbReference>
<dbReference type="SUPFAM" id="SSF46785">
    <property type="entry name" value="Winged helix' DNA-binding domain"/>
    <property type="match status" value="1"/>
</dbReference>
<evidence type="ECO:0000256" key="6">
    <source>
        <dbReference type="ARBA" id="ARBA00023136"/>
    </source>
</evidence>
<dbReference type="PROSITE" id="PS01246">
    <property type="entry name" value="UPF0003"/>
    <property type="match status" value="1"/>
</dbReference>
<dbReference type="Pfam" id="PF00924">
    <property type="entry name" value="MS_channel_2nd"/>
    <property type="match status" value="1"/>
</dbReference>
<gene>
    <name evidence="9" type="ORF">PMH09_16455</name>
</gene>
<feature type="transmembrane region" description="Helical" evidence="7">
    <location>
        <begin position="263"/>
        <end position="285"/>
    </location>
</feature>
<organism evidence="9 10">
    <name type="scientific">Roseofilum casamattae BLCC-M143</name>
    <dbReference type="NCBI Taxonomy" id="3022442"/>
    <lineage>
        <taxon>Bacteria</taxon>
        <taxon>Bacillati</taxon>
        <taxon>Cyanobacteriota</taxon>
        <taxon>Cyanophyceae</taxon>
        <taxon>Desertifilales</taxon>
        <taxon>Desertifilaceae</taxon>
        <taxon>Roseofilum</taxon>
        <taxon>Roseofilum casamattae</taxon>
    </lineage>
</organism>
<dbReference type="InterPro" id="IPR023408">
    <property type="entry name" value="MscS_beta-dom_sf"/>
</dbReference>
<name>A0ABT7BZZ8_9CYAN</name>
<evidence type="ECO:0000313" key="9">
    <source>
        <dbReference type="EMBL" id="MDJ1184781.1"/>
    </source>
</evidence>
<dbReference type="InterPro" id="IPR011014">
    <property type="entry name" value="MscS_channel_TM-2"/>
</dbReference>
<protein>
    <submittedName>
        <fullName evidence="9">Mechanosensitive ion channel</fullName>
    </submittedName>
</protein>
<dbReference type="InterPro" id="IPR010920">
    <property type="entry name" value="LSM_dom_sf"/>
</dbReference>